<dbReference type="AlphaFoldDB" id="A0AAD8NT65"/>
<dbReference type="Gene3D" id="2.10.25.10">
    <property type="entry name" value="Laminin"/>
    <property type="match status" value="1"/>
</dbReference>
<feature type="chain" id="PRO_5042072686" description="Wall-associated receptor kinase galacturonan-binding domain-containing protein" evidence="3">
    <location>
        <begin position="27"/>
        <end position="370"/>
    </location>
</feature>
<evidence type="ECO:0000256" key="2">
    <source>
        <dbReference type="ARBA" id="ARBA00022729"/>
    </source>
</evidence>
<keyword evidence="2 3" id="KW-0732">Signal</keyword>
<accession>A0AAD8NT65</accession>
<dbReference type="InterPro" id="IPR025287">
    <property type="entry name" value="WAK_GUB"/>
</dbReference>
<keyword evidence="6" id="KW-1185">Reference proteome</keyword>
<dbReference type="PANTHER" id="PTHR33491">
    <property type="entry name" value="OSJNBA0016N04.9 PROTEIN"/>
    <property type="match status" value="1"/>
</dbReference>
<name>A0AAD8NT65_TARER</name>
<feature type="domain" description="Wall-associated receptor kinase galacturonan-binding" evidence="4">
    <location>
        <begin position="34"/>
        <end position="89"/>
    </location>
</feature>
<comment type="caution">
    <text evidence="5">The sequence shown here is derived from an EMBL/GenBank/DDBJ whole genome shotgun (WGS) entry which is preliminary data.</text>
</comment>
<evidence type="ECO:0000256" key="1">
    <source>
        <dbReference type="ARBA" id="ARBA00004167"/>
    </source>
</evidence>
<evidence type="ECO:0000313" key="6">
    <source>
        <dbReference type="Proteomes" id="UP001229421"/>
    </source>
</evidence>
<gene>
    <name evidence="5" type="ORF">QVD17_21821</name>
</gene>
<feature type="signal peptide" evidence="3">
    <location>
        <begin position="1"/>
        <end position="26"/>
    </location>
</feature>
<reference evidence="5" key="1">
    <citation type="journal article" date="2023" name="bioRxiv">
        <title>Improved chromosome-level genome assembly for marigold (Tagetes erecta).</title>
        <authorList>
            <person name="Jiang F."/>
            <person name="Yuan L."/>
            <person name="Wang S."/>
            <person name="Wang H."/>
            <person name="Xu D."/>
            <person name="Wang A."/>
            <person name="Fan W."/>
        </authorList>
    </citation>
    <scope>NUCLEOTIDE SEQUENCE</scope>
    <source>
        <strain evidence="5">WSJ</strain>
        <tissue evidence="5">Leaf</tissue>
    </source>
</reference>
<dbReference type="GO" id="GO:0030247">
    <property type="term" value="F:polysaccharide binding"/>
    <property type="evidence" value="ECO:0007669"/>
    <property type="project" value="InterPro"/>
</dbReference>
<dbReference type="Pfam" id="PF13947">
    <property type="entry name" value="GUB_WAK_bind"/>
    <property type="match status" value="1"/>
</dbReference>
<organism evidence="5 6">
    <name type="scientific">Tagetes erecta</name>
    <name type="common">African marigold</name>
    <dbReference type="NCBI Taxonomy" id="13708"/>
    <lineage>
        <taxon>Eukaryota</taxon>
        <taxon>Viridiplantae</taxon>
        <taxon>Streptophyta</taxon>
        <taxon>Embryophyta</taxon>
        <taxon>Tracheophyta</taxon>
        <taxon>Spermatophyta</taxon>
        <taxon>Magnoliopsida</taxon>
        <taxon>eudicotyledons</taxon>
        <taxon>Gunneridae</taxon>
        <taxon>Pentapetalae</taxon>
        <taxon>asterids</taxon>
        <taxon>campanulids</taxon>
        <taxon>Asterales</taxon>
        <taxon>Asteraceae</taxon>
        <taxon>Asteroideae</taxon>
        <taxon>Heliantheae alliance</taxon>
        <taxon>Tageteae</taxon>
        <taxon>Tagetes</taxon>
    </lineage>
</organism>
<evidence type="ECO:0000313" key="5">
    <source>
        <dbReference type="EMBL" id="KAK1420317.1"/>
    </source>
</evidence>
<dbReference type="EMBL" id="JAUHHV010000006">
    <property type="protein sequence ID" value="KAK1420317.1"/>
    <property type="molecule type" value="Genomic_DNA"/>
</dbReference>
<dbReference type="Gene3D" id="1.10.510.10">
    <property type="entry name" value="Transferase(Phosphotransferase) domain 1"/>
    <property type="match status" value="1"/>
</dbReference>
<protein>
    <recommendedName>
        <fullName evidence="4">Wall-associated receptor kinase galacturonan-binding domain-containing protein</fullName>
    </recommendedName>
</protein>
<proteinExistence type="predicted"/>
<dbReference type="Proteomes" id="UP001229421">
    <property type="component" value="Unassembled WGS sequence"/>
</dbReference>
<comment type="subcellular location">
    <subcellularLocation>
        <location evidence="1">Membrane</location>
        <topology evidence="1">Single-pass membrane protein</topology>
    </subcellularLocation>
</comment>
<evidence type="ECO:0000259" key="4">
    <source>
        <dbReference type="Pfam" id="PF13947"/>
    </source>
</evidence>
<dbReference type="GO" id="GO:0016020">
    <property type="term" value="C:membrane"/>
    <property type="evidence" value="ECO:0007669"/>
    <property type="project" value="UniProtKB-SubCell"/>
</dbReference>
<sequence length="370" mass="40550">MVSRSTLELVVVFLTMLLISMHESQAASLAKPGCQETCGNVTIPYPFGIGTGCYFDKSFEVLCMGSSQDHYPLRFANNHGFQILEISTNLVHVIDDESAYVCNVPIAALFLDQYFLFTQDLNLFVAVGCNISAKFFEGDLGTRDYGSCESICNEKMPLPVSPTNCTGFNGCCQLSVPENVTSYGCVLYNTTTTSCAIAFIAENNAPISLVEPPSKRRVVLNWVVATTTCLEASKTGDNLCGENSYCVDSTNGLGYNCGCKEGYKGNPYLPNGCQVIVEAIIGASAFSVVGYCTYTKLSTYLSDSGEDLVPRFKYLVKRNWFVEILDNQVLQEAMIDDVSLVTKLAKRCMKTNSQKRPCMKEVVADLDKLK</sequence>
<evidence type="ECO:0000256" key="3">
    <source>
        <dbReference type="SAM" id="SignalP"/>
    </source>
</evidence>